<dbReference type="EMBL" id="VBZC01000019">
    <property type="protein sequence ID" value="TLS44704.1"/>
    <property type="molecule type" value="Genomic_DNA"/>
</dbReference>
<reference evidence="2 3" key="1">
    <citation type="submission" date="2019-05" db="EMBL/GenBank/DDBJ databases">
        <title>Streptomyces sp. NEAU-C151, a novel actinomycete isolated from soil.</title>
        <authorList>
            <person name="Han L."/>
            <person name="Jiang H."/>
        </authorList>
    </citation>
    <scope>NUCLEOTIDE SEQUENCE [LARGE SCALE GENOMIC DNA]</scope>
    <source>
        <strain evidence="2 3">NEAU-C151</strain>
    </source>
</reference>
<dbReference type="Proteomes" id="UP000305906">
    <property type="component" value="Unassembled WGS sequence"/>
</dbReference>
<name>A0A5R9FW62_9ACTN</name>
<gene>
    <name evidence="2" type="ORF">FE633_19285</name>
</gene>
<proteinExistence type="predicted"/>
<evidence type="ECO:0000313" key="3">
    <source>
        <dbReference type="Proteomes" id="UP000305906"/>
    </source>
</evidence>
<accession>A0A5R9FW62</accession>
<comment type="caution">
    <text evidence="2">The sequence shown here is derived from an EMBL/GenBank/DDBJ whole genome shotgun (WGS) entry which is preliminary data.</text>
</comment>
<evidence type="ECO:0000256" key="1">
    <source>
        <dbReference type="SAM" id="MobiDB-lite"/>
    </source>
</evidence>
<dbReference type="AlphaFoldDB" id="A0A5R9FW62"/>
<feature type="region of interest" description="Disordered" evidence="1">
    <location>
        <begin position="1"/>
        <end position="91"/>
    </location>
</feature>
<feature type="compositionally biased region" description="Basic and acidic residues" evidence="1">
    <location>
        <begin position="1"/>
        <end position="12"/>
    </location>
</feature>
<evidence type="ECO:0000313" key="2">
    <source>
        <dbReference type="EMBL" id="TLS44704.1"/>
    </source>
</evidence>
<keyword evidence="3" id="KW-1185">Reference proteome</keyword>
<organism evidence="2 3">
    <name type="scientific">Streptomyces montanus</name>
    <dbReference type="NCBI Taxonomy" id="2580423"/>
    <lineage>
        <taxon>Bacteria</taxon>
        <taxon>Bacillati</taxon>
        <taxon>Actinomycetota</taxon>
        <taxon>Actinomycetes</taxon>
        <taxon>Kitasatosporales</taxon>
        <taxon>Streptomycetaceae</taxon>
        <taxon>Streptomyces</taxon>
    </lineage>
</organism>
<protein>
    <submittedName>
        <fullName evidence="2">Uncharacterized protein</fullName>
    </submittedName>
</protein>
<sequence>MTRCLRTSDEQRPSPIDGNRTAVHRRRGSGRCQRINVSSDLDHAKEAAGPVRAHPERLAIPAAAPKHLRSPPAPANAPPKANSAIGSAGTP</sequence>